<dbReference type="Gene3D" id="3.40.525.10">
    <property type="entry name" value="CRAL-TRIO lipid binding domain"/>
    <property type="match status" value="1"/>
</dbReference>
<dbReference type="InterPro" id="IPR052578">
    <property type="entry name" value="PI_Transfer_CRAL-TRIO"/>
</dbReference>
<dbReference type="Pfam" id="PF00650">
    <property type="entry name" value="CRAL_TRIO"/>
    <property type="match status" value="1"/>
</dbReference>
<sequence length="282" mass="31216">MADAAHDASFDRATSSGSAEKFDKCCDGLSDWVSGLELQEVNRGFCGDRRNLMRFAVARRGNLEGARKQLEKCLRWREENLPADPLRLGCEACEADRHTHCFFSLGLDIQGRNVVYASAPRAKMNGARDAVLHMARTLELGWSHAHVAPQWVWVIDFTGFRMHDAMQVKTSVAVMSTFGDVMPERLGGVILVNPPTILSIILTAIKPFVDDRTMSKVVRVKIRPGEDLSQHPHPSLATLRPQQQGWLEKALTYKPLPGQLPPIGALDTKGLHFATGAPVQEL</sequence>
<dbReference type="InterPro" id="IPR001251">
    <property type="entry name" value="CRAL-TRIO_dom"/>
</dbReference>
<dbReference type="EMBL" id="HBFN01020616">
    <property type="protein sequence ID" value="CAD8798343.1"/>
    <property type="molecule type" value="Transcribed_RNA"/>
</dbReference>
<accession>A0A7S0VUD6</accession>
<dbReference type="SUPFAM" id="SSF46938">
    <property type="entry name" value="CRAL/TRIO N-terminal domain"/>
    <property type="match status" value="1"/>
</dbReference>
<dbReference type="GO" id="GO:0008526">
    <property type="term" value="F:phosphatidylinositol transfer activity"/>
    <property type="evidence" value="ECO:0007669"/>
    <property type="project" value="TreeGrafter"/>
</dbReference>
<evidence type="ECO:0000259" key="1">
    <source>
        <dbReference type="PROSITE" id="PS50191"/>
    </source>
</evidence>
<organism evidence="2">
    <name type="scientific">Hemiselmis tepida</name>
    <dbReference type="NCBI Taxonomy" id="464990"/>
    <lineage>
        <taxon>Eukaryota</taxon>
        <taxon>Cryptophyceae</taxon>
        <taxon>Cryptomonadales</taxon>
        <taxon>Hemiselmidaceae</taxon>
        <taxon>Hemiselmis</taxon>
    </lineage>
</organism>
<dbReference type="InterPro" id="IPR036273">
    <property type="entry name" value="CRAL/TRIO_N_dom_sf"/>
</dbReference>
<gene>
    <name evidence="2" type="ORF">HTEP1355_LOCUS11984</name>
</gene>
<dbReference type="AlphaFoldDB" id="A0A7S0VUD6"/>
<dbReference type="InterPro" id="IPR036865">
    <property type="entry name" value="CRAL-TRIO_dom_sf"/>
</dbReference>
<evidence type="ECO:0000313" key="2">
    <source>
        <dbReference type="EMBL" id="CAD8798343.1"/>
    </source>
</evidence>
<name>A0A7S0VUD6_9CRYP</name>
<dbReference type="CDD" id="cd00170">
    <property type="entry name" value="SEC14"/>
    <property type="match status" value="1"/>
</dbReference>
<protein>
    <recommendedName>
        <fullName evidence="1">CRAL-TRIO domain-containing protein</fullName>
    </recommendedName>
</protein>
<reference evidence="2" key="1">
    <citation type="submission" date="2021-01" db="EMBL/GenBank/DDBJ databases">
        <authorList>
            <person name="Corre E."/>
            <person name="Pelletier E."/>
            <person name="Niang G."/>
            <person name="Scheremetjew M."/>
            <person name="Finn R."/>
            <person name="Kale V."/>
            <person name="Holt S."/>
            <person name="Cochrane G."/>
            <person name="Meng A."/>
            <person name="Brown T."/>
            <person name="Cohen L."/>
        </authorList>
    </citation>
    <scope>NUCLEOTIDE SEQUENCE</scope>
    <source>
        <strain evidence="2">CCMP443</strain>
    </source>
</reference>
<dbReference type="SMART" id="SM00516">
    <property type="entry name" value="SEC14"/>
    <property type="match status" value="1"/>
</dbReference>
<dbReference type="PANTHER" id="PTHR45824">
    <property type="entry name" value="GH16843P"/>
    <property type="match status" value="1"/>
</dbReference>
<dbReference type="PANTHER" id="PTHR45824:SF29">
    <property type="entry name" value="GH16843P"/>
    <property type="match status" value="1"/>
</dbReference>
<proteinExistence type="predicted"/>
<dbReference type="SUPFAM" id="SSF52087">
    <property type="entry name" value="CRAL/TRIO domain"/>
    <property type="match status" value="1"/>
</dbReference>
<feature type="domain" description="CRAL-TRIO" evidence="1">
    <location>
        <begin position="105"/>
        <end position="252"/>
    </location>
</feature>
<dbReference type="PROSITE" id="PS50191">
    <property type="entry name" value="CRAL_TRIO"/>
    <property type="match status" value="1"/>
</dbReference>